<accession>V7I7D3</accession>
<dbReference type="AlphaFoldDB" id="V7I7D3"/>
<keyword evidence="1" id="KW-0805">Transcription regulation</keyword>
<dbReference type="InterPro" id="IPR023187">
    <property type="entry name" value="Tscrpt_reg_MarR-type_CS"/>
</dbReference>
<dbReference type="Gene3D" id="1.10.10.10">
    <property type="entry name" value="Winged helix-like DNA-binding domain superfamily/Winged helix DNA-binding domain"/>
    <property type="match status" value="1"/>
</dbReference>
<dbReference type="STRING" id="994573.T472_0203710"/>
<gene>
    <name evidence="5" type="ORF">T472_0203710</name>
</gene>
<dbReference type="InterPro" id="IPR036388">
    <property type="entry name" value="WH-like_DNA-bd_sf"/>
</dbReference>
<evidence type="ECO:0000256" key="2">
    <source>
        <dbReference type="ARBA" id="ARBA00023125"/>
    </source>
</evidence>
<dbReference type="InterPro" id="IPR036390">
    <property type="entry name" value="WH_DNA-bd_sf"/>
</dbReference>
<dbReference type="PANTHER" id="PTHR33164:SF102">
    <property type="entry name" value="TRANSCRIPTIONAL REGULATORY PROTEIN"/>
    <property type="match status" value="1"/>
</dbReference>
<keyword evidence="2" id="KW-0238">DNA-binding</keyword>
<dbReference type="PROSITE" id="PS01117">
    <property type="entry name" value="HTH_MARR_1"/>
    <property type="match status" value="1"/>
</dbReference>
<dbReference type="GO" id="GO:0003700">
    <property type="term" value="F:DNA-binding transcription factor activity"/>
    <property type="evidence" value="ECO:0007669"/>
    <property type="project" value="InterPro"/>
</dbReference>
<sequence length="141" mass="15865">MRRLDIAKSADAVGLFCRLRMNTKSDIPIRPSEMGVLVYACKQYGPVTPLMISRFFRIAKPSVTSMVNSLVKNGYLKKESSETDRRSYSLKVTEKGSELVESTFSEYVKSMELLKSGMGDEKFNELIELIQIANVILGDAR</sequence>
<reference evidence="5 6" key="1">
    <citation type="journal article" date="2014" name="Genome Announc.">
        <title>Genome Sequence of Youngiibacter fragilis, the Type Strain of the Genus Youngiibacter.</title>
        <authorList>
            <person name="Wawrik C.B."/>
            <person name="Callaghan A.V."/>
            <person name="Stamps B.W."/>
            <person name="Wawrik B."/>
        </authorList>
    </citation>
    <scope>NUCLEOTIDE SEQUENCE [LARGE SCALE GENOMIC DNA]</scope>
    <source>
        <strain evidence="5 6">232.1</strain>
    </source>
</reference>
<keyword evidence="3" id="KW-0804">Transcription</keyword>
<comment type="caution">
    <text evidence="5">The sequence shown here is derived from an EMBL/GenBank/DDBJ whole genome shotgun (WGS) entry which is preliminary data.</text>
</comment>
<dbReference type="SUPFAM" id="SSF46785">
    <property type="entry name" value="Winged helix' DNA-binding domain"/>
    <property type="match status" value="1"/>
</dbReference>
<dbReference type="GO" id="GO:0006950">
    <property type="term" value="P:response to stress"/>
    <property type="evidence" value="ECO:0007669"/>
    <property type="project" value="TreeGrafter"/>
</dbReference>
<evidence type="ECO:0000256" key="1">
    <source>
        <dbReference type="ARBA" id="ARBA00023015"/>
    </source>
</evidence>
<organism evidence="5 6">
    <name type="scientific">Youngiibacter fragilis 232.1</name>
    <dbReference type="NCBI Taxonomy" id="994573"/>
    <lineage>
        <taxon>Bacteria</taxon>
        <taxon>Bacillati</taxon>
        <taxon>Bacillota</taxon>
        <taxon>Clostridia</taxon>
        <taxon>Eubacteriales</taxon>
        <taxon>Clostridiaceae</taxon>
        <taxon>Youngiibacter</taxon>
    </lineage>
</organism>
<dbReference type="eggNOG" id="COG1846">
    <property type="taxonomic scope" value="Bacteria"/>
</dbReference>
<dbReference type="Pfam" id="PF01047">
    <property type="entry name" value="MarR"/>
    <property type="match status" value="1"/>
</dbReference>
<dbReference type="SMART" id="SM00347">
    <property type="entry name" value="HTH_MARR"/>
    <property type="match status" value="1"/>
</dbReference>
<dbReference type="InterPro" id="IPR039422">
    <property type="entry name" value="MarR/SlyA-like"/>
</dbReference>
<protein>
    <submittedName>
        <fullName evidence="5">MarR family transcriptional regulator</fullName>
    </submittedName>
</protein>
<evidence type="ECO:0000259" key="4">
    <source>
        <dbReference type="PROSITE" id="PS50995"/>
    </source>
</evidence>
<dbReference type="OrthoDB" id="163346at2"/>
<keyword evidence="6" id="KW-1185">Reference proteome</keyword>
<dbReference type="InterPro" id="IPR000835">
    <property type="entry name" value="HTH_MarR-typ"/>
</dbReference>
<dbReference type="PROSITE" id="PS50995">
    <property type="entry name" value="HTH_MARR_2"/>
    <property type="match status" value="1"/>
</dbReference>
<proteinExistence type="predicted"/>
<feature type="domain" description="HTH marR-type" evidence="4">
    <location>
        <begin position="1"/>
        <end position="138"/>
    </location>
</feature>
<dbReference type="GO" id="GO:0003677">
    <property type="term" value="F:DNA binding"/>
    <property type="evidence" value="ECO:0007669"/>
    <property type="project" value="UniProtKB-KW"/>
</dbReference>
<dbReference type="PRINTS" id="PR00598">
    <property type="entry name" value="HTHMARR"/>
</dbReference>
<evidence type="ECO:0000313" key="5">
    <source>
        <dbReference type="EMBL" id="ETA82080.1"/>
    </source>
</evidence>
<evidence type="ECO:0000256" key="3">
    <source>
        <dbReference type="ARBA" id="ARBA00023163"/>
    </source>
</evidence>
<evidence type="ECO:0000313" key="6">
    <source>
        <dbReference type="Proteomes" id="UP000017747"/>
    </source>
</evidence>
<name>V7I7D3_9CLOT</name>
<dbReference type="EMBL" id="AXUN02000046">
    <property type="protein sequence ID" value="ETA82080.1"/>
    <property type="molecule type" value="Genomic_DNA"/>
</dbReference>
<dbReference type="Proteomes" id="UP000017747">
    <property type="component" value="Unassembled WGS sequence"/>
</dbReference>
<dbReference type="PANTHER" id="PTHR33164">
    <property type="entry name" value="TRANSCRIPTIONAL REGULATOR, MARR FAMILY"/>
    <property type="match status" value="1"/>
</dbReference>